<evidence type="ECO:0000313" key="3">
    <source>
        <dbReference type="Proteomes" id="UP000261640"/>
    </source>
</evidence>
<keyword evidence="3" id="KW-1185">Reference proteome</keyword>
<protein>
    <submittedName>
        <fullName evidence="2">Uncharacterized protein</fullName>
    </submittedName>
</protein>
<feature type="region of interest" description="Disordered" evidence="1">
    <location>
        <begin position="86"/>
        <end position="135"/>
    </location>
</feature>
<feature type="region of interest" description="Disordered" evidence="1">
    <location>
        <begin position="1"/>
        <end position="50"/>
    </location>
</feature>
<dbReference type="Ensembl" id="ENSMAMT00000008658.2">
    <property type="protein sequence ID" value="ENSMAMP00000008435.2"/>
    <property type="gene ID" value="ENSMAMG00000005726.2"/>
</dbReference>
<feature type="compositionally biased region" description="Polar residues" evidence="1">
    <location>
        <begin position="124"/>
        <end position="135"/>
    </location>
</feature>
<dbReference type="Proteomes" id="UP000261640">
    <property type="component" value="Unplaced"/>
</dbReference>
<evidence type="ECO:0000256" key="1">
    <source>
        <dbReference type="SAM" id="MobiDB-lite"/>
    </source>
</evidence>
<name>A0A3Q3RS23_9TELE</name>
<dbReference type="InParanoid" id="A0A3Q3RS23"/>
<reference evidence="2" key="1">
    <citation type="submission" date="2025-08" db="UniProtKB">
        <authorList>
            <consortium name="Ensembl"/>
        </authorList>
    </citation>
    <scope>IDENTIFICATION</scope>
</reference>
<evidence type="ECO:0000313" key="2">
    <source>
        <dbReference type="Ensembl" id="ENSMAMP00000008435.2"/>
    </source>
</evidence>
<accession>A0A3Q3RS23</accession>
<organism evidence="2 3">
    <name type="scientific">Mastacembelus armatus</name>
    <name type="common">zig-zag eel</name>
    <dbReference type="NCBI Taxonomy" id="205130"/>
    <lineage>
        <taxon>Eukaryota</taxon>
        <taxon>Metazoa</taxon>
        <taxon>Chordata</taxon>
        <taxon>Craniata</taxon>
        <taxon>Vertebrata</taxon>
        <taxon>Euteleostomi</taxon>
        <taxon>Actinopterygii</taxon>
        <taxon>Neopterygii</taxon>
        <taxon>Teleostei</taxon>
        <taxon>Neoteleostei</taxon>
        <taxon>Acanthomorphata</taxon>
        <taxon>Anabantaria</taxon>
        <taxon>Synbranchiformes</taxon>
        <taxon>Mastacembelidae</taxon>
        <taxon>Mastacembelus</taxon>
    </lineage>
</organism>
<proteinExistence type="predicted"/>
<reference evidence="2" key="2">
    <citation type="submission" date="2025-09" db="UniProtKB">
        <authorList>
            <consortium name="Ensembl"/>
        </authorList>
    </citation>
    <scope>IDENTIFICATION</scope>
</reference>
<sequence>SVCGGPQPILGRLHGSVHQGRDAKDQGHQPHPNTGDTDAPTGPQVPRVHQLHHSQVAVNTHAGKEEDVGEAVHSDDVAAEFAQHLRKGSKVPVSILARRHGPQRQGENKDQVGQGQVDDKGVHQTRTSRTFAGDH</sequence>
<feature type="compositionally biased region" description="Basic and acidic residues" evidence="1">
    <location>
        <begin position="19"/>
        <end position="28"/>
    </location>
</feature>
<dbReference type="AlphaFoldDB" id="A0A3Q3RS23"/>